<comment type="caution">
    <text evidence="1">The sequence shown here is derived from an EMBL/GenBank/DDBJ whole genome shotgun (WGS) entry which is preliminary data.</text>
</comment>
<proteinExistence type="predicted"/>
<name>A0A9R1UW49_LACSA</name>
<organism evidence="1 2">
    <name type="scientific">Lactuca sativa</name>
    <name type="common">Garden lettuce</name>
    <dbReference type="NCBI Taxonomy" id="4236"/>
    <lineage>
        <taxon>Eukaryota</taxon>
        <taxon>Viridiplantae</taxon>
        <taxon>Streptophyta</taxon>
        <taxon>Embryophyta</taxon>
        <taxon>Tracheophyta</taxon>
        <taxon>Spermatophyta</taxon>
        <taxon>Magnoliopsida</taxon>
        <taxon>eudicotyledons</taxon>
        <taxon>Gunneridae</taxon>
        <taxon>Pentapetalae</taxon>
        <taxon>asterids</taxon>
        <taxon>campanulids</taxon>
        <taxon>Asterales</taxon>
        <taxon>Asteraceae</taxon>
        <taxon>Cichorioideae</taxon>
        <taxon>Cichorieae</taxon>
        <taxon>Lactucinae</taxon>
        <taxon>Lactuca</taxon>
    </lineage>
</organism>
<accession>A0A9R1UW49</accession>
<dbReference type="AlphaFoldDB" id="A0A9R1UW49"/>
<reference evidence="1 2" key="1">
    <citation type="journal article" date="2017" name="Nat. Commun.">
        <title>Genome assembly with in vitro proximity ligation data and whole-genome triplication in lettuce.</title>
        <authorList>
            <person name="Reyes-Chin-Wo S."/>
            <person name="Wang Z."/>
            <person name="Yang X."/>
            <person name="Kozik A."/>
            <person name="Arikit S."/>
            <person name="Song C."/>
            <person name="Xia L."/>
            <person name="Froenicke L."/>
            <person name="Lavelle D.O."/>
            <person name="Truco M.J."/>
            <person name="Xia R."/>
            <person name="Zhu S."/>
            <person name="Xu C."/>
            <person name="Xu H."/>
            <person name="Xu X."/>
            <person name="Cox K."/>
            <person name="Korf I."/>
            <person name="Meyers B.C."/>
            <person name="Michelmore R.W."/>
        </authorList>
    </citation>
    <scope>NUCLEOTIDE SEQUENCE [LARGE SCALE GENOMIC DNA]</scope>
    <source>
        <strain evidence="2">cv. Salinas</strain>
        <tissue evidence="1">Seedlings</tissue>
    </source>
</reference>
<sequence length="127" mass="14332">MGTIPSMAKGNLNEMTTLSWHASKKRENPSKHTMIGLPSVPGHEEFLVTGTFAQGLLLGPLSRKMQGTEPNSRDELTYRVEKYLRKIKGEERKQANLNVVVNAYLKQESADSHYCHSHKERKDGSHD</sequence>
<protein>
    <submittedName>
        <fullName evidence="1">Uncharacterized protein</fullName>
    </submittedName>
</protein>
<gene>
    <name evidence="1" type="ORF">LSAT_V11C800447410</name>
</gene>
<keyword evidence="2" id="KW-1185">Reference proteome</keyword>
<evidence type="ECO:0000313" key="1">
    <source>
        <dbReference type="EMBL" id="KAJ0194369.1"/>
    </source>
</evidence>
<dbReference type="EMBL" id="NBSK02000008">
    <property type="protein sequence ID" value="KAJ0194369.1"/>
    <property type="molecule type" value="Genomic_DNA"/>
</dbReference>
<evidence type="ECO:0000313" key="2">
    <source>
        <dbReference type="Proteomes" id="UP000235145"/>
    </source>
</evidence>
<dbReference type="Proteomes" id="UP000235145">
    <property type="component" value="Unassembled WGS sequence"/>
</dbReference>